<keyword evidence="3" id="KW-1185">Reference proteome</keyword>
<sequence length="337" mass="39177">MASSQSPSKGHQNVFSRFFQRLKGSKNVRHQDKQNDASQAQATIEQQTADAIAAQVKAPPINNKQHKVKLSPFSPPNLLNDNHNGSSYHFLQDFSRARCKMFFPTSGRMGFDKIKTSTEFPPIETVREMITYETSIRLSEPIQELMDFYHNDEASLSHVLDLIQQHVVEHFGYHDVNALRTAFHRFPDDPVVKSAYYEKRFRNKSYILFLLLTHALFSSHAPNGLCFLVIYIVEAHAHDEWPMGKIISRVDQPITLEQRLVNARECQKDCKFEMPMLVDSMNNTFHLTYGSWPFRFYIIHNGILVLKAEPDNDTFSYHIDELNQWIDNYYQSYRPIA</sequence>
<dbReference type="EMBL" id="CAJOBP010004428">
    <property type="protein sequence ID" value="CAF4439874.1"/>
    <property type="molecule type" value="Genomic_DNA"/>
</dbReference>
<evidence type="ECO:0000313" key="3">
    <source>
        <dbReference type="Proteomes" id="UP000663873"/>
    </source>
</evidence>
<dbReference type="PANTHER" id="PTHR11781">
    <property type="entry name" value="IODOTHYRONINE DEIODINASE"/>
    <property type="match status" value="1"/>
</dbReference>
<gene>
    <name evidence="2" type="ORF">UJA718_LOCUS22009</name>
</gene>
<name>A0A820RQY0_9BILA</name>
<keyword evidence="1" id="KW-0560">Oxidoreductase</keyword>
<keyword evidence="1" id="KW-0712">Selenocysteine</keyword>
<keyword evidence="1" id="KW-0893">Thyroid hormones biosynthesis</keyword>
<dbReference type="GO" id="GO:0004800">
    <property type="term" value="F:thyroxine 5'-deiodinase activity"/>
    <property type="evidence" value="ECO:0007669"/>
    <property type="project" value="InterPro"/>
</dbReference>
<reference evidence="2" key="1">
    <citation type="submission" date="2021-02" db="EMBL/GenBank/DDBJ databases">
        <authorList>
            <person name="Nowell W R."/>
        </authorList>
    </citation>
    <scope>NUCLEOTIDE SEQUENCE</scope>
</reference>
<dbReference type="Pfam" id="PF00837">
    <property type="entry name" value="T4_deiodinase"/>
    <property type="match status" value="1"/>
</dbReference>
<comment type="function">
    <text evidence="1">Responsible for the deiodination of T4 (3,5,3',5'-tetraiodothyronine).</text>
</comment>
<comment type="caution">
    <text evidence="2">The sequence shown here is derived from an EMBL/GenBank/DDBJ whole genome shotgun (WGS) entry which is preliminary data.</text>
</comment>
<dbReference type="Gene3D" id="3.40.30.10">
    <property type="entry name" value="Glutaredoxin"/>
    <property type="match status" value="1"/>
</dbReference>
<evidence type="ECO:0000256" key="1">
    <source>
        <dbReference type="RuleBase" id="RU000676"/>
    </source>
</evidence>
<evidence type="ECO:0000313" key="2">
    <source>
        <dbReference type="EMBL" id="CAF4439874.1"/>
    </source>
</evidence>
<dbReference type="PANTHER" id="PTHR11781:SF22">
    <property type="entry name" value="TYPE I IODOTHYRONINE DEIODINASE"/>
    <property type="match status" value="1"/>
</dbReference>
<comment type="similarity">
    <text evidence="1">Belongs to the iodothyronine deiodinase family.</text>
</comment>
<dbReference type="Proteomes" id="UP000663873">
    <property type="component" value="Unassembled WGS sequence"/>
</dbReference>
<dbReference type="InterPro" id="IPR000643">
    <property type="entry name" value="Iodothyronine_deiodinase"/>
</dbReference>
<proteinExistence type="inferred from homology"/>
<accession>A0A820RQY0</accession>
<dbReference type="AlphaFoldDB" id="A0A820RQY0"/>
<protein>
    <recommendedName>
        <fullName evidence="1">Iodothyronine deiodinase</fullName>
    </recommendedName>
</protein>
<organism evidence="2 3">
    <name type="scientific">Rotaria socialis</name>
    <dbReference type="NCBI Taxonomy" id="392032"/>
    <lineage>
        <taxon>Eukaryota</taxon>
        <taxon>Metazoa</taxon>
        <taxon>Spiralia</taxon>
        <taxon>Gnathifera</taxon>
        <taxon>Rotifera</taxon>
        <taxon>Eurotatoria</taxon>
        <taxon>Bdelloidea</taxon>
        <taxon>Philodinida</taxon>
        <taxon>Philodinidae</taxon>
        <taxon>Rotaria</taxon>
    </lineage>
</organism>
<dbReference type="GO" id="GO:0042446">
    <property type="term" value="P:hormone biosynthetic process"/>
    <property type="evidence" value="ECO:0007669"/>
    <property type="project" value="UniProtKB-KW"/>
</dbReference>